<evidence type="ECO:0000256" key="1">
    <source>
        <dbReference type="SAM" id="MobiDB-lite"/>
    </source>
</evidence>
<dbReference type="AlphaFoldDB" id="A0A1H4WUQ7"/>
<dbReference type="Proteomes" id="UP000182652">
    <property type="component" value="Unassembled WGS sequence"/>
</dbReference>
<name>A0A1H4WUQ7_9MICC</name>
<evidence type="ECO:0000313" key="3">
    <source>
        <dbReference type="EMBL" id="SEC79301.1"/>
    </source>
</evidence>
<sequence length="66" mass="6997">MIDTYTGSTVVVDDELAESLGSQYVPEDEYEAPAGRKPAARKAATGRAAKAKEPEGHGEGEKSEDE</sequence>
<dbReference type="STRING" id="156980.SAMN04489745_3148"/>
<dbReference type="EMBL" id="FNSN01000003">
    <property type="protein sequence ID" value="SEC54811.1"/>
    <property type="molecule type" value="Genomic_DNA"/>
</dbReference>
<evidence type="ECO:0000313" key="4">
    <source>
        <dbReference type="EMBL" id="SEC91021.1"/>
    </source>
</evidence>
<protein>
    <submittedName>
        <fullName evidence="6">Uncharacterized protein</fullName>
    </submittedName>
</protein>
<feature type="region of interest" description="Disordered" evidence="1">
    <location>
        <begin position="16"/>
        <end position="66"/>
    </location>
</feature>
<organism evidence="6 7">
    <name type="scientific">Arthrobacter woluwensis</name>
    <dbReference type="NCBI Taxonomy" id="156980"/>
    <lineage>
        <taxon>Bacteria</taxon>
        <taxon>Bacillati</taxon>
        <taxon>Actinomycetota</taxon>
        <taxon>Actinomycetes</taxon>
        <taxon>Micrococcales</taxon>
        <taxon>Micrococcaceae</taxon>
        <taxon>Arthrobacter</taxon>
    </lineage>
</organism>
<feature type="compositionally biased region" description="Low complexity" evidence="1">
    <location>
        <begin position="32"/>
        <end position="48"/>
    </location>
</feature>
<feature type="compositionally biased region" description="Basic and acidic residues" evidence="1">
    <location>
        <begin position="50"/>
        <end position="66"/>
    </location>
</feature>
<evidence type="ECO:0000313" key="6">
    <source>
        <dbReference type="EMBL" id="SEC96955.1"/>
    </source>
</evidence>
<dbReference type="EMBL" id="FNSN01000004">
    <property type="protein sequence ID" value="SEC91021.1"/>
    <property type="molecule type" value="Genomic_DNA"/>
</dbReference>
<evidence type="ECO:0000313" key="7">
    <source>
        <dbReference type="Proteomes" id="UP000182652"/>
    </source>
</evidence>
<evidence type="ECO:0000313" key="5">
    <source>
        <dbReference type="EMBL" id="SEC93657.1"/>
    </source>
</evidence>
<keyword evidence="7" id="KW-1185">Reference proteome</keyword>
<dbReference type="Pfam" id="PF23976">
    <property type="entry name" value="DUF7302"/>
    <property type="match status" value="1"/>
</dbReference>
<dbReference type="EMBL" id="FNSN01000006">
    <property type="protein sequence ID" value="SEC96955.1"/>
    <property type="molecule type" value="Genomic_DNA"/>
</dbReference>
<evidence type="ECO:0000313" key="2">
    <source>
        <dbReference type="EMBL" id="SEC54811.1"/>
    </source>
</evidence>
<dbReference type="EMBL" id="FNSN01000004">
    <property type="protein sequence ID" value="SEC79301.1"/>
    <property type="molecule type" value="Genomic_DNA"/>
</dbReference>
<gene>
    <name evidence="2" type="ORF">SAMN04489745_3148</name>
    <name evidence="3" type="ORF">SAMN04489745_3169</name>
    <name evidence="4" type="ORF">SAMN04489745_3489</name>
    <name evidence="5" type="ORF">SAMN04489745_3510</name>
    <name evidence="6" type="ORF">SAMN04489745_3583</name>
</gene>
<dbReference type="EMBL" id="FNSN01000005">
    <property type="protein sequence ID" value="SEC93657.1"/>
    <property type="molecule type" value="Genomic_DNA"/>
</dbReference>
<dbReference type="InterPro" id="IPR055726">
    <property type="entry name" value="DUF7302"/>
</dbReference>
<accession>A0A1H4WUQ7</accession>
<proteinExistence type="predicted"/>
<reference evidence="6 7" key="1">
    <citation type="submission" date="2016-10" db="EMBL/GenBank/DDBJ databases">
        <authorList>
            <person name="de Groot N.N."/>
        </authorList>
    </citation>
    <scope>NUCLEOTIDE SEQUENCE [LARGE SCALE GENOMIC DNA]</scope>
    <source>
        <strain evidence="6 7">DSM 10495</strain>
    </source>
</reference>